<proteinExistence type="predicted"/>
<comment type="caution">
    <text evidence="1">The sequence shown here is derived from an EMBL/GenBank/DDBJ whole genome shotgun (WGS) entry which is preliminary data.</text>
</comment>
<dbReference type="EMBL" id="JXXN02009415">
    <property type="protein sequence ID" value="THD18642.1"/>
    <property type="molecule type" value="Genomic_DNA"/>
</dbReference>
<keyword evidence="2" id="KW-1185">Reference proteome</keyword>
<name>A0A4E0RP64_FASHE</name>
<evidence type="ECO:0000313" key="2">
    <source>
        <dbReference type="Proteomes" id="UP000230066"/>
    </source>
</evidence>
<reference evidence="1" key="1">
    <citation type="submission" date="2019-03" db="EMBL/GenBank/DDBJ databases">
        <title>Improved annotation for the trematode Fasciola hepatica.</title>
        <authorList>
            <person name="Choi Y.-J."/>
            <person name="Martin J."/>
            <person name="Mitreva M."/>
        </authorList>
    </citation>
    <scope>NUCLEOTIDE SEQUENCE [LARGE SCALE GENOMIC DNA]</scope>
</reference>
<dbReference type="AlphaFoldDB" id="A0A4E0RP64"/>
<accession>A0A4E0RP64</accession>
<dbReference type="Proteomes" id="UP000230066">
    <property type="component" value="Unassembled WGS sequence"/>
</dbReference>
<organism evidence="1 2">
    <name type="scientific">Fasciola hepatica</name>
    <name type="common">Liver fluke</name>
    <dbReference type="NCBI Taxonomy" id="6192"/>
    <lineage>
        <taxon>Eukaryota</taxon>
        <taxon>Metazoa</taxon>
        <taxon>Spiralia</taxon>
        <taxon>Lophotrochozoa</taxon>
        <taxon>Platyhelminthes</taxon>
        <taxon>Trematoda</taxon>
        <taxon>Digenea</taxon>
        <taxon>Plagiorchiida</taxon>
        <taxon>Echinostomata</taxon>
        <taxon>Echinostomatoidea</taxon>
        <taxon>Fasciolidae</taxon>
        <taxon>Fasciola</taxon>
    </lineage>
</organism>
<gene>
    <name evidence="1" type="ORF">D915_010731</name>
</gene>
<evidence type="ECO:0000313" key="1">
    <source>
        <dbReference type="EMBL" id="THD18642.1"/>
    </source>
</evidence>
<protein>
    <submittedName>
        <fullName evidence="1">Uncharacterized protein</fullName>
    </submittedName>
</protein>
<sequence length="129" mass="14488">MYNSGWEYSGDYSPCNLHKEFTLTFFFCSRNLCKEGSVVDECHFHCKNGRTPDWIKIKVHPHVGSKSNSCDAVDIGACHFAALEWSSTVNIIVFDARSGHCTFGTISKMPKQSPESTEKHVYVKVCCGE</sequence>